<dbReference type="Gene3D" id="1.25.40.10">
    <property type="entry name" value="Tetratricopeptide repeat domain"/>
    <property type="match status" value="1"/>
</dbReference>
<dbReference type="AlphaFoldDB" id="A0A9W5INW3"/>
<dbReference type="SUPFAM" id="SSF48452">
    <property type="entry name" value="TPR-like"/>
    <property type="match status" value="1"/>
</dbReference>
<comment type="caution">
    <text evidence="1">The sequence shown here is derived from an EMBL/GenBank/DDBJ whole genome shotgun (WGS) entry which is preliminary data.</text>
</comment>
<dbReference type="InterPro" id="IPR011990">
    <property type="entry name" value="TPR-like_helical_dom_sf"/>
</dbReference>
<accession>A0A9W5INW3</accession>
<dbReference type="EMBL" id="ACEO02000023">
    <property type="protein sequence ID" value="EFC50938.1"/>
    <property type="molecule type" value="Genomic_DNA"/>
</dbReference>
<sequence length="160" mass="18986">MFILIEELYAMNLDAVNPELESKINDLVCEAYNKSFSEQEKLLKEAFELIPKPVTQWAHPTTMVTIALFELYYKHQKYEQAEEWLTIALSVADLGTTNAGTYLLGGIFYYDIEKYDDAYQYFDIAYNDAGYYPFSIEDKKYWQFYKQRKEELNPKKKNKK</sequence>
<evidence type="ECO:0000313" key="2">
    <source>
        <dbReference type="Proteomes" id="UP000004621"/>
    </source>
</evidence>
<dbReference type="Proteomes" id="UP000004621">
    <property type="component" value="Unassembled WGS sequence"/>
</dbReference>
<protein>
    <recommendedName>
        <fullName evidence="3">Tetratricopeptide repeat protein</fullName>
    </recommendedName>
</protein>
<gene>
    <name evidence="1" type="ORF">NEISUBOT_05641</name>
</gene>
<name>A0A9W5INW3_NEISU</name>
<evidence type="ECO:0008006" key="3">
    <source>
        <dbReference type="Google" id="ProtNLM"/>
    </source>
</evidence>
<evidence type="ECO:0000313" key="1">
    <source>
        <dbReference type="EMBL" id="EFC50938.1"/>
    </source>
</evidence>
<organism evidence="1 2">
    <name type="scientific">Neisseria subflava NJ9703</name>
    <dbReference type="NCBI Taxonomy" id="546268"/>
    <lineage>
        <taxon>Bacteria</taxon>
        <taxon>Pseudomonadati</taxon>
        <taxon>Pseudomonadota</taxon>
        <taxon>Betaproteobacteria</taxon>
        <taxon>Neisseriales</taxon>
        <taxon>Neisseriaceae</taxon>
        <taxon>Neisseria</taxon>
    </lineage>
</organism>
<proteinExistence type="predicted"/>
<reference evidence="1 2" key="1">
    <citation type="submission" date="2010-01" db="EMBL/GenBank/DDBJ databases">
        <authorList>
            <person name="Weinstock G."/>
            <person name="Sodergren E."/>
            <person name="Clifton S."/>
            <person name="Fulton L."/>
            <person name="Fulton B."/>
            <person name="Courtney L."/>
            <person name="Fronick C."/>
            <person name="Harrison M."/>
            <person name="Strong C."/>
            <person name="Farmer C."/>
            <person name="Delahaunty K."/>
            <person name="Markovic C."/>
            <person name="Hall O."/>
            <person name="Minx P."/>
            <person name="Tomlinson C."/>
            <person name="Mitreva M."/>
            <person name="Nelson J."/>
            <person name="Hou S."/>
            <person name="Wollam A."/>
            <person name="Pepin K.H."/>
            <person name="Johnson M."/>
            <person name="Bhonagiri V."/>
            <person name="Nash W.E."/>
            <person name="Warren W."/>
            <person name="Chinwalla A."/>
            <person name="Mardis E.R."/>
            <person name="Wilson R.K."/>
        </authorList>
    </citation>
    <scope>NUCLEOTIDE SEQUENCE [LARGE SCALE GENOMIC DNA]</scope>
    <source>
        <strain evidence="1 2">NJ9703</strain>
    </source>
</reference>